<dbReference type="RefSeq" id="WP_166699072.1">
    <property type="nucleotide sequence ID" value="NZ_JAAQTL010000001.1"/>
</dbReference>
<comment type="caution">
    <text evidence="2">The sequence shown here is derived from an EMBL/GenBank/DDBJ whole genome shotgun (WGS) entry which is preliminary data.</text>
</comment>
<proteinExistence type="predicted"/>
<sequence length="147" mass="15810">MSRVHRYSVAVLRTVFGAFFVFSGLNHIFAFWAPPAPHTAAGRTFLAGLEASGFVEPLIGVIFVYAGVALMAARLVPLALLLLAAPVVVIFGYGFVTEGQTLGPHVPVLAIYLLLAWEERRAWRAMFAAGRGSSLGPDLRGKDMVLP</sequence>
<feature type="transmembrane region" description="Helical" evidence="1">
    <location>
        <begin position="75"/>
        <end position="96"/>
    </location>
</feature>
<evidence type="ECO:0000313" key="2">
    <source>
        <dbReference type="EMBL" id="NID15321.1"/>
    </source>
</evidence>
<dbReference type="EMBL" id="JAAQTL010000001">
    <property type="protein sequence ID" value="NID15321.1"/>
    <property type="molecule type" value="Genomic_DNA"/>
</dbReference>
<dbReference type="AlphaFoldDB" id="A0A7X5QTV8"/>
<keyword evidence="1" id="KW-1133">Transmembrane helix</keyword>
<feature type="transmembrane region" description="Helical" evidence="1">
    <location>
        <begin position="12"/>
        <end position="33"/>
    </location>
</feature>
<protein>
    <submittedName>
        <fullName evidence="2">DoxX family protein</fullName>
    </submittedName>
</protein>
<dbReference type="Proteomes" id="UP000518878">
    <property type="component" value="Unassembled WGS sequence"/>
</dbReference>
<name>A0A7X5QTV8_9GAMM</name>
<reference evidence="2 3" key="1">
    <citation type="journal article" date="2006" name="Int. J. Syst. Evol. Microbiol.">
        <title>Dyella yeojuensis sp. nov., isolated from greenhouse soil in Korea.</title>
        <authorList>
            <person name="Kim B.Y."/>
            <person name="Weon H.Y."/>
            <person name="Lee K.H."/>
            <person name="Seok S.J."/>
            <person name="Kwon S.W."/>
            <person name="Go S.J."/>
            <person name="Stackebrandt E."/>
        </authorList>
    </citation>
    <scope>NUCLEOTIDE SEQUENCE [LARGE SCALE GENOMIC DNA]</scope>
    <source>
        <strain evidence="2 3">DSM 17673</strain>
    </source>
</reference>
<feature type="transmembrane region" description="Helical" evidence="1">
    <location>
        <begin position="102"/>
        <end position="117"/>
    </location>
</feature>
<evidence type="ECO:0000256" key="1">
    <source>
        <dbReference type="SAM" id="Phobius"/>
    </source>
</evidence>
<organism evidence="2 3">
    <name type="scientific">Luteibacter yeojuensis</name>
    <dbReference type="NCBI Taxonomy" id="345309"/>
    <lineage>
        <taxon>Bacteria</taxon>
        <taxon>Pseudomonadati</taxon>
        <taxon>Pseudomonadota</taxon>
        <taxon>Gammaproteobacteria</taxon>
        <taxon>Lysobacterales</taxon>
        <taxon>Rhodanobacteraceae</taxon>
        <taxon>Luteibacter</taxon>
    </lineage>
</organism>
<evidence type="ECO:0000313" key="3">
    <source>
        <dbReference type="Proteomes" id="UP000518878"/>
    </source>
</evidence>
<keyword evidence="1" id="KW-0472">Membrane</keyword>
<keyword evidence="1" id="KW-0812">Transmembrane</keyword>
<gene>
    <name evidence="2" type="ORF">HBF32_07580</name>
</gene>
<feature type="transmembrane region" description="Helical" evidence="1">
    <location>
        <begin position="45"/>
        <end position="68"/>
    </location>
</feature>
<accession>A0A7X5QTV8</accession>
<keyword evidence="3" id="KW-1185">Reference proteome</keyword>